<sequence length="274" mass="29144">MLSIEKLFDDLHSLPSIPKVAQDLMLQFDNPSSNLESIARNIEKDPVIAAKVLRLANSARFRGSRDSSSIEDAAMRLGFNTLRTLVMASAVTGAFKAGPSFDLKGFWLKSFQVAGICRMLARQTGVDPEIAFTCGVMHNIGELLIQTGAPEVAERLNAAGASTPGRGASETLQLGFSYPEVGAELARRWQLPKVILQAIAYQAKPMQAPDNAPLPRIVAQAITVSDALESHSGATPEAQNASGGPLMEGIDLDALFAGLPAVLEADKAFSELLS</sequence>
<dbReference type="RefSeq" id="WP_024669069.1">
    <property type="nucleotide sequence ID" value="NZ_AVEE02000077.1"/>
</dbReference>
<dbReference type="Pfam" id="PF08668">
    <property type="entry name" value="HDOD"/>
    <property type="match status" value="1"/>
</dbReference>
<dbReference type="Proteomes" id="UP001569512">
    <property type="component" value="Unassembled WGS sequence"/>
</dbReference>
<reference evidence="2 4" key="1">
    <citation type="submission" date="2015-09" db="EMBL/GenBank/DDBJ databases">
        <title>Genome announcement of multiple Pseudomonas syringae strains.</title>
        <authorList>
            <person name="Thakur S."/>
            <person name="Wang P.W."/>
            <person name="Gong Y."/>
            <person name="Weir B.S."/>
            <person name="Guttman D.S."/>
        </authorList>
    </citation>
    <scope>NUCLEOTIDE SEQUENCE [LARGE SCALE GENOMIC DNA]</scope>
    <source>
        <strain evidence="2 4">ICMP9151</strain>
    </source>
</reference>
<dbReference type="AlphaFoldDB" id="A0AA40P0L3"/>
<dbReference type="InterPro" id="IPR052340">
    <property type="entry name" value="RNase_Y/CdgJ"/>
</dbReference>
<evidence type="ECO:0000313" key="4">
    <source>
        <dbReference type="Proteomes" id="UP000050523"/>
    </source>
</evidence>
<dbReference type="PANTHER" id="PTHR33525:SF6">
    <property type="entry name" value="HDOD DOMAIN-CONTAINING PROTEIN"/>
    <property type="match status" value="1"/>
</dbReference>
<comment type="caution">
    <text evidence="2">The sequence shown here is derived from an EMBL/GenBank/DDBJ whole genome shotgun (WGS) entry which is preliminary data.</text>
</comment>
<evidence type="ECO:0000313" key="5">
    <source>
        <dbReference type="Proteomes" id="UP001569512"/>
    </source>
</evidence>
<protein>
    <submittedName>
        <fullName evidence="3">HDOD domain-containing protein</fullName>
    </submittedName>
</protein>
<name>A0AA40P0L3_9PSED</name>
<proteinExistence type="predicted"/>
<dbReference type="PANTHER" id="PTHR33525">
    <property type="match status" value="1"/>
</dbReference>
<dbReference type="PROSITE" id="PS51833">
    <property type="entry name" value="HDOD"/>
    <property type="match status" value="1"/>
</dbReference>
<organism evidence="2 4">
    <name type="scientific">Pseudomonas tremae</name>
    <dbReference type="NCBI Taxonomy" id="200454"/>
    <lineage>
        <taxon>Bacteria</taxon>
        <taxon>Pseudomonadati</taxon>
        <taxon>Pseudomonadota</taxon>
        <taxon>Gammaproteobacteria</taxon>
        <taxon>Pseudomonadales</taxon>
        <taxon>Pseudomonadaceae</taxon>
        <taxon>Pseudomonas</taxon>
    </lineage>
</organism>
<gene>
    <name evidence="3" type="ORF">ACDH53_18585</name>
    <name evidence="2" type="ORF">ALO43_00906</name>
</gene>
<evidence type="ECO:0000259" key="1">
    <source>
        <dbReference type="PROSITE" id="PS51833"/>
    </source>
</evidence>
<dbReference type="EMBL" id="JBGMSU010000008">
    <property type="protein sequence ID" value="MFA0939420.1"/>
    <property type="molecule type" value="Genomic_DNA"/>
</dbReference>
<keyword evidence="5" id="KW-1185">Reference proteome</keyword>
<reference evidence="3 5" key="2">
    <citation type="submission" date="2024-06" db="EMBL/GenBank/DDBJ databases">
        <title>Genome sequences for Pseudomonas syringae strains with characterized LPS.</title>
        <authorList>
            <person name="Baltrus D.A."/>
            <person name="Krings L."/>
        </authorList>
    </citation>
    <scope>NUCLEOTIDE SEQUENCE [LARGE SCALE GENOMIC DNA]</scope>
    <source>
        <strain evidence="3 5">NCPPB2708</strain>
    </source>
</reference>
<dbReference type="Gene3D" id="1.10.3210.10">
    <property type="entry name" value="Hypothetical protein af1432"/>
    <property type="match status" value="1"/>
</dbReference>
<accession>A0AA40P0L3</accession>
<dbReference type="InterPro" id="IPR013976">
    <property type="entry name" value="HDOD"/>
</dbReference>
<evidence type="ECO:0000313" key="3">
    <source>
        <dbReference type="EMBL" id="MFA0939420.1"/>
    </source>
</evidence>
<dbReference type="EMBL" id="LJRO01000438">
    <property type="protein sequence ID" value="KPY92758.1"/>
    <property type="molecule type" value="Genomic_DNA"/>
</dbReference>
<dbReference type="Proteomes" id="UP000050523">
    <property type="component" value="Unassembled WGS sequence"/>
</dbReference>
<feature type="domain" description="HDOD" evidence="1">
    <location>
        <begin position="14"/>
        <end position="205"/>
    </location>
</feature>
<dbReference type="SUPFAM" id="SSF109604">
    <property type="entry name" value="HD-domain/PDEase-like"/>
    <property type="match status" value="1"/>
</dbReference>
<dbReference type="GeneID" id="73736054"/>
<evidence type="ECO:0000313" key="2">
    <source>
        <dbReference type="EMBL" id="KPY92758.1"/>
    </source>
</evidence>